<dbReference type="InterPro" id="IPR001387">
    <property type="entry name" value="Cro/C1-type_HTH"/>
</dbReference>
<dbReference type="AlphaFoldDB" id="A0A3B0WBK8"/>
<evidence type="ECO:0000313" key="2">
    <source>
        <dbReference type="EMBL" id="VAW46729.1"/>
    </source>
</evidence>
<dbReference type="SUPFAM" id="SSF47413">
    <property type="entry name" value="lambda repressor-like DNA-binding domains"/>
    <property type="match status" value="1"/>
</dbReference>
<evidence type="ECO:0000259" key="1">
    <source>
        <dbReference type="PROSITE" id="PS50943"/>
    </source>
</evidence>
<protein>
    <recommendedName>
        <fullName evidence="1">HTH cro/C1-type domain-containing protein</fullName>
    </recommendedName>
</protein>
<dbReference type="EMBL" id="UOFA01000303">
    <property type="protein sequence ID" value="VAW46729.1"/>
    <property type="molecule type" value="Genomic_DNA"/>
</dbReference>
<dbReference type="PROSITE" id="PS50943">
    <property type="entry name" value="HTH_CROC1"/>
    <property type="match status" value="1"/>
</dbReference>
<reference evidence="2" key="1">
    <citation type="submission" date="2018-06" db="EMBL/GenBank/DDBJ databases">
        <authorList>
            <person name="Zhirakovskaya E."/>
        </authorList>
    </citation>
    <scope>NUCLEOTIDE SEQUENCE</scope>
</reference>
<dbReference type="InterPro" id="IPR010982">
    <property type="entry name" value="Lambda_DNA-bd_dom_sf"/>
</dbReference>
<organism evidence="2">
    <name type="scientific">hydrothermal vent metagenome</name>
    <dbReference type="NCBI Taxonomy" id="652676"/>
    <lineage>
        <taxon>unclassified sequences</taxon>
        <taxon>metagenomes</taxon>
        <taxon>ecological metagenomes</taxon>
    </lineage>
</organism>
<gene>
    <name evidence="2" type="ORF">MNBD_GAMMA02-222</name>
</gene>
<dbReference type="SMART" id="SM00530">
    <property type="entry name" value="HTH_XRE"/>
    <property type="match status" value="1"/>
</dbReference>
<sequence length="86" mass="9645">MPKIKATKKPDANSKLDFTWIGQYVRHKRTSMGMGLVDAATMCGLSKTAYSNVELGKNSRVDTLFLVLDNLGIRLSILENNDELWN</sequence>
<dbReference type="GO" id="GO:0003677">
    <property type="term" value="F:DNA binding"/>
    <property type="evidence" value="ECO:0007669"/>
    <property type="project" value="InterPro"/>
</dbReference>
<feature type="domain" description="HTH cro/C1-type" evidence="1">
    <location>
        <begin position="25"/>
        <end position="78"/>
    </location>
</feature>
<dbReference type="Pfam" id="PF01381">
    <property type="entry name" value="HTH_3"/>
    <property type="match status" value="1"/>
</dbReference>
<dbReference type="Gene3D" id="1.10.260.40">
    <property type="entry name" value="lambda repressor-like DNA-binding domains"/>
    <property type="match status" value="1"/>
</dbReference>
<proteinExistence type="predicted"/>
<accession>A0A3B0WBK8</accession>
<name>A0A3B0WBK8_9ZZZZ</name>